<dbReference type="STRING" id="1192197.JBW_01323"/>
<dbReference type="HOGENOM" id="CLU_2651212_0_0_9"/>
<dbReference type="GO" id="GO:0004553">
    <property type="term" value="F:hydrolase activity, hydrolyzing O-glycosyl compounds"/>
    <property type="evidence" value="ECO:0007669"/>
    <property type="project" value="InterPro"/>
</dbReference>
<dbReference type="SUPFAM" id="SSF50685">
    <property type="entry name" value="Barwin-like endoglucanases"/>
    <property type="match status" value="1"/>
</dbReference>
<evidence type="ECO:0000259" key="1">
    <source>
        <dbReference type="Pfam" id="PF06725"/>
    </source>
</evidence>
<dbReference type="Pfam" id="PF06725">
    <property type="entry name" value="3D"/>
    <property type="match status" value="1"/>
</dbReference>
<dbReference type="KEGG" id="pft:JBW_01323"/>
<dbReference type="EMBL" id="CP010978">
    <property type="protein sequence ID" value="AJQ26675.1"/>
    <property type="molecule type" value="Genomic_DNA"/>
</dbReference>
<dbReference type="Gene3D" id="2.40.40.10">
    <property type="entry name" value="RlpA-like domain"/>
    <property type="match status" value="1"/>
</dbReference>
<dbReference type="AlphaFoldDB" id="I9NR21"/>
<evidence type="ECO:0000313" key="2">
    <source>
        <dbReference type="EMBL" id="AJQ26675.1"/>
    </source>
</evidence>
<gene>
    <name evidence="2" type="ORF">JBW_01323</name>
</gene>
<organism evidence="2 3">
    <name type="scientific">Pelosinus fermentans JBW45</name>
    <dbReference type="NCBI Taxonomy" id="1192197"/>
    <lineage>
        <taxon>Bacteria</taxon>
        <taxon>Bacillati</taxon>
        <taxon>Bacillota</taxon>
        <taxon>Negativicutes</taxon>
        <taxon>Selenomonadales</taxon>
        <taxon>Sporomusaceae</taxon>
        <taxon>Pelosinus</taxon>
    </lineage>
</organism>
<reference evidence="3" key="2">
    <citation type="submission" date="2015-02" db="EMBL/GenBank/DDBJ databases">
        <title>Complete Genome Sequence of Pelosinus fermentans JBW45.</title>
        <authorList>
            <person name="De Leon K.B."/>
            <person name="Utturkar S.M."/>
            <person name="Camilleri L.B."/>
            <person name="Arkin A.P."/>
            <person name="Fields M.W."/>
            <person name="Brown S.D."/>
            <person name="Wall J.D."/>
        </authorList>
    </citation>
    <scope>NUCLEOTIDE SEQUENCE [LARGE SCALE GENOMIC DNA]</scope>
    <source>
        <strain evidence="3">JBW45</strain>
    </source>
</reference>
<dbReference type="RefSeq" id="WP_007956874.1">
    <property type="nucleotide sequence ID" value="NZ_CP010978.1"/>
</dbReference>
<dbReference type="InterPro" id="IPR059180">
    <property type="entry name" value="3D_YorM"/>
</dbReference>
<evidence type="ECO:0000313" key="3">
    <source>
        <dbReference type="Proteomes" id="UP000005361"/>
    </source>
</evidence>
<proteinExistence type="predicted"/>
<reference evidence="2 3" key="1">
    <citation type="journal article" date="2015" name="Genome Announc.">
        <title>Complete Genome Sequence of Pelosinus fermentans JBW45, a Member of a Remarkably Competitive Group of Negativicutes in the Firmicutes Phylum.</title>
        <authorList>
            <person name="De Leon K.B."/>
            <person name="Utturkar S.M."/>
            <person name="Camilleri L.B."/>
            <person name="Elias D.A."/>
            <person name="Arkin A.P."/>
            <person name="Fields M.W."/>
            <person name="Brown S.D."/>
            <person name="Wall J.D."/>
        </authorList>
    </citation>
    <scope>NUCLEOTIDE SEQUENCE [LARGE SCALE GENOMIC DNA]</scope>
    <source>
        <strain evidence="2 3">JBW45</strain>
    </source>
</reference>
<dbReference type="GO" id="GO:0009254">
    <property type="term" value="P:peptidoglycan turnover"/>
    <property type="evidence" value="ECO:0007669"/>
    <property type="project" value="InterPro"/>
</dbReference>
<dbReference type="InterPro" id="IPR036908">
    <property type="entry name" value="RlpA-like_sf"/>
</dbReference>
<dbReference type="Proteomes" id="UP000005361">
    <property type="component" value="Chromosome"/>
</dbReference>
<accession>I9NR21</accession>
<dbReference type="CDD" id="cd14667">
    <property type="entry name" value="3D_containing_proteins"/>
    <property type="match status" value="1"/>
</dbReference>
<dbReference type="GO" id="GO:0019867">
    <property type="term" value="C:outer membrane"/>
    <property type="evidence" value="ECO:0007669"/>
    <property type="project" value="InterPro"/>
</dbReference>
<protein>
    <submittedName>
        <fullName evidence="2">3D domain-containing protein</fullName>
    </submittedName>
</protein>
<sequence>MFFYQISYKVRGTLTAEDTESTEVFNLAVAEDTGGAIKGHRIDIAKWTMKEAYRFGIKPVKVYVLQTPSQNSRNQA</sequence>
<dbReference type="InterPro" id="IPR010611">
    <property type="entry name" value="3D_dom"/>
</dbReference>
<name>I9NR21_9FIRM</name>
<feature type="domain" description="3D" evidence="1">
    <location>
        <begin position="20"/>
        <end position="66"/>
    </location>
</feature>